<accession>A0A381Y5R5</accession>
<dbReference type="EMBL" id="UINC01017459">
    <property type="protein sequence ID" value="SVA72409.1"/>
    <property type="molecule type" value="Genomic_DNA"/>
</dbReference>
<sequence length="39" mass="4842">MSTRSKEFKKSKYDDYGNVIPEVKVPKMYKKNYRFHRNK</sequence>
<reference evidence="1" key="1">
    <citation type="submission" date="2018-05" db="EMBL/GenBank/DDBJ databases">
        <authorList>
            <person name="Lanie J.A."/>
            <person name="Ng W.-L."/>
            <person name="Kazmierczak K.M."/>
            <person name="Andrzejewski T.M."/>
            <person name="Davidsen T.M."/>
            <person name="Wayne K.J."/>
            <person name="Tettelin H."/>
            <person name="Glass J.I."/>
            <person name="Rusch D."/>
            <person name="Podicherti R."/>
            <person name="Tsui H.-C.T."/>
            <person name="Winkler M.E."/>
        </authorList>
    </citation>
    <scope>NUCLEOTIDE SEQUENCE</scope>
</reference>
<organism evidence="1">
    <name type="scientific">marine metagenome</name>
    <dbReference type="NCBI Taxonomy" id="408172"/>
    <lineage>
        <taxon>unclassified sequences</taxon>
        <taxon>metagenomes</taxon>
        <taxon>ecological metagenomes</taxon>
    </lineage>
</organism>
<proteinExistence type="predicted"/>
<name>A0A381Y5R5_9ZZZZ</name>
<protein>
    <submittedName>
        <fullName evidence="1">Uncharacterized protein</fullName>
    </submittedName>
</protein>
<dbReference type="AlphaFoldDB" id="A0A381Y5R5"/>
<gene>
    <name evidence="1" type="ORF">METZ01_LOCUS125263</name>
</gene>
<evidence type="ECO:0000313" key="1">
    <source>
        <dbReference type="EMBL" id="SVA72409.1"/>
    </source>
</evidence>